<dbReference type="Gene3D" id="3.90.180.10">
    <property type="entry name" value="Medium-chain alcohol dehydrogenases, catalytic domain"/>
    <property type="match status" value="1"/>
</dbReference>
<proteinExistence type="predicted"/>
<dbReference type="Pfam" id="PF08240">
    <property type="entry name" value="ADH_N"/>
    <property type="match status" value="1"/>
</dbReference>
<dbReference type="InterPro" id="IPR013154">
    <property type="entry name" value="ADH-like_N"/>
</dbReference>
<gene>
    <name evidence="3" type="ORF">RI060_40405</name>
</gene>
<dbReference type="EMBL" id="CP134213">
    <property type="protein sequence ID" value="WND23220.1"/>
    <property type="molecule type" value="Genomic_DNA"/>
</dbReference>
<sequence>MKPWMNHVTILRNVRVEQTMMAVRLFEHGGPEVLKYIEAPIPEVGPDDILMRVHATAVNSWDLRYRAGNLPQPLPGRPPWPLPFQLGRDAAGEIVATGENVTGWRPGDRAVQLPHPPCRNCALCVRGLENLCVDTAYPGHQVFGGYAQYIVRRQDAILPIPDGVDFETAAATMWTYTTPLNCARQAPVGPGDTVVITGASGGMAIACAQLAKLSGATVIGTTTKPDRDEALGKLGYDHILHSTDLRLPAQVRELTHGLGADAVWDCVGGNDFFRLSLSCTRLGGTVIVLGTPTDQGSRLEMDALALIGRQVRIASVRGATLRDQQLCLELLADGKITPIIDRAYPLAEAAEAHSYLESQRQTGKVLLLP</sequence>
<organism evidence="3 4">
    <name type="scientific">Streptomyces violaceus</name>
    <name type="common">Streptomyces venezuelae</name>
    <dbReference type="NCBI Taxonomy" id="1936"/>
    <lineage>
        <taxon>Bacteria</taxon>
        <taxon>Bacillati</taxon>
        <taxon>Actinomycetota</taxon>
        <taxon>Actinomycetes</taxon>
        <taxon>Kitasatosporales</taxon>
        <taxon>Streptomycetaceae</taxon>
        <taxon>Streptomyces</taxon>
    </lineage>
</organism>
<dbReference type="SMART" id="SM00829">
    <property type="entry name" value="PKS_ER"/>
    <property type="match status" value="1"/>
</dbReference>
<keyword evidence="1" id="KW-0521">NADP</keyword>
<dbReference type="PANTHER" id="PTHR44154">
    <property type="entry name" value="QUINONE OXIDOREDUCTASE"/>
    <property type="match status" value="1"/>
</dbReference>
<dbReference type="InterPro" id="IPR011032">
    <property type="entry name" value="GroES-like_sf"/>
</dbReference>
<feature type="domain" description="Enoyl reductase (ER)" evidence="2">
    <location>
        <begin position="29"/>
        <end position="367"/>
    </location>
</feature>
<accession>A0ABY9UN74</accession>
<dbReference type="Proteomes" id="UP001249394">
    <property type="component" value="Chromosome"/>
</dbReference>
<evidence type="ECO:0000313" key="3">
    <source>
        <dbReference type="EMBL" id="WND23220.1"/>
    </source>
</evidence>
<dbReference type="SUPFAM" id="SSF50129">
    <property type="entry name" value="GroES-like"/>
    <property type="match status" value="1"/>
</dbReference>
<dbReference type="SUPFAM" id="SSF51735">
    <property type="entry name" value="NAD(P)-binding Rossmann-fold domains"/>
    <property type="match status" value="1"/>
</dbReference>
<evidence type="ECO:0000256" key="1">
    <source>
        <dbReference type="ARBA" id="ARBA00022857"/>
    </source>
</evidence>
<name>A0ABY9UN74_STRVL</name>
<reference evidence="3 4" key="1">
    <citation type="submission" date="2023-09" db="EMBL/GenBank/DDBJ databases">
        <title>The genome sequence of Streptomyces anthocyanicus.</title>
        <authorList>
            <person name="Mo P."/>
        </authorList>
    </citation>
    <scope>NUCLEOTIDE SEQUENCE [LARGE SCALE GENOMIC DNA]</scope>
    <source>
        <strain evidence="3 4">JCM 4387</strain>
    </source>
</reference>
<evidence type="ECO:0000259" key="2">
    <source>
        <dbReference type="SMART" id="SM00829"/>
    </source>
</evidence>
<dbReference type="InterPro" id="IPR051603">
    <property type="entry name" value="Zinc-ADH_QOR/CCCR"/>
</dbReference>
<evidence type="ECO:0000313" key="4">
    <source>
        <dbReference type="Proteomes" id="UP001249394"/>
    </source>
</evidence>
<dbReference type="InterPro" id="IPR020843">
    <property type="entry name" value="ER"/>
</dbReference>
<dbReference type="InterPro" id="IPR036291">
    <property type="entry name" value="NAD(P)-bd_dom_sf"/>
</dbReference>
<dbReference type="Pfam" id="PF13602">
    <property type="entry name" value="ADH_zinc_N_2"/>
    <property type="match status" value="1"/>
</dbReference>
<keyword evidence="4" id="KW-1185">Reference proteome</keyword>
<dbReference type="PANTHER" id="PTHR44154:SF1">
    <property type="entry name" value="QUINONE OXIDOREDUCTASE"/>
    <property type="match status" value="1"/>
</dbReference>
<protein>
    <submittedName>
        <fullName evidence="3">Zinc-binding dehydrogenase</fullName>
    </submittedName>
</protein>